<evidence type="ECO:0000256" key="1">
    <source>
        <dbReference type="SAM" id="MobiDB-lite"/>
    </source>
</evidence>
<name>A0ABR3VQ96_HUMIN</name>
<gene>
    <name evidence="2" type="ORF">VTJ49DRAFT_2150</name>
</gene>
<feature type="compositionally biased region" description="Polar residues" evidence="1">
    <location>
        <begin position="222"/>
        <end position="232"/>
    </location>
</feature>
<dbReference type="Proteomes" id="UP001583172">
    <property type="component" value="Unassembled WGS sequence"/>
</dbReference>
<keyword evidence="3" id="KW-1185">Reference proteome</keyword>
<dbReference type="EMBL" id="JAZGSY010000019">
    <property type="protein sequence ID" value="KAL1843333.1"/>
    <property type="molecule type" value="Genomic_DNA"/>
</dbReference>
<sequence length="836" mass="89865">MAQDVNQKYGAPPRRPPMPTRQPGPTAASAASTKQHWDWAQKAKTKTDNLRAHMDAWERARPQPKPAQPSTRPAPPPREPQPPRTASQARKQEAAFGNRRPGYASASATDDEPPAKNQHYATGPPPAVPPRKSGPAPTPSFADPTPQFSEPFVETNRQRTPYAANVGEKTNLFENVNVNRAKSMRDGIRRTQDATADPPPPTPPHRQRSASTGSDKPPFANPTAQPNFQFPSRASARYSPHGAETNSAPPSASFPDTARPASPASSTHGEYLPTSDGVMCPPVFTDHVLATVNGHSSGPSSGPKVYAIPPISSIRHLDASDAFAKARMPPRQHFPGSGIPVARAVRFDFPAYKSEEGTSPTPSGDGKENSPNSFETKLQAQIQQLLSQYRVSPLKRAASGTGGSDPRKPAPPWPSKYANGTTLSSFSVPMDDDVKAQSRFARNSADNINTRFVGDDGTGAGGFQFSAGAADDSFVRAKQRARGQGSPLRNGFTVPPEPAEEAPQPDAGVKKSDFHPEQWEDLGPEIFVPPQAAKPTVSPTRPLRPIKKPRPVRTATGAAGATDEDEVSGDDKVRESPGPSGTNGSRRSSAMDIDTPPPEPAKPEWRPGNVGGGVPVGGSTGTTPAVPTADPKLGTGLKVPNPKPNTVGSEDMDGFTRPLFAEFRNVEPFAPPKATGLDSFADLSTNLPFPSQASAKIHLDPEKEMTPPRPQRQVMVPSPPQAPRPPVGLCVPSTTKAGGPHPQWAPYAAAFEAYMNEWHAFNRKMTDHFAARQRQMEQRGFQWVNARGDQGVDVYLEALETDKCVRQKWVAACEAHDLHFKEFMGVRQRVLGGLMN</sequence>
<feature type="compositionally biased region" description="Pro residues" evidence="1">
    <location>
        <begin position="63"/>
        <end position="83"/>
    </location>
</feature>
<organism evidence="2 3">
    <name type="scientific">Humicola insolens</name>
    <name type="common">Soft-rot fungus</name>
    <dbReference type="NCBI Taxonomy" id="85995"/>
    <lineage>
        <taxon>Eukaryota</taxon>
        <taxon>Fungi</taxon>
        <taxon>Dikarya</taxon>
        <taxon>Ascomycota</taxon>
        <taxon>Pezizomycotina</taxon>
        <taxon>Sordariomycetes</taxon>
        <taxon>Sordariomycetidae</taxon>
        <taxon>Sordariales</taxon>
        <taxon>Chaetomiaceae</taxon>
        <taxon>Mycothermus</taxon>
    </lineage>
</organism>
<feature type="compositionally biased region" description="Pro residues" evidence="1">
    <location>
        <begin position="13"/>
        <end position="22"/>
    </location>
</feature>
<reference evidence="2 3" key="1">
    <citation type="journal article" date="2024" name="Commun. Biol.">
        <title>Comparative genomic analysis of thermophilic fungi reveals convergent evolutionary adaptations and gene losses.</title>
        <authorList>
            <person name="Steindorff A.S."/>
            <person name="Aguilar-Pontes M.V."/>
            <person name="Robinson A.J."/>
            <person name="Andreopoulos B."/>
            <person name="LaButti K."/>
            <person name="Kuo A."/>
            <person name="Mondo S."/>
            <person name="Riley R."/>
            <person name="Otillar R."/>
            <person name="Haridas S."/>
            <person name="Lipzen A."/>
            <person name="Grimwood J."/>
            <person name="Schmutz J."/>
            <person name="Clum A."/>
            <person name="Reid I.D."/>
            <person name="Moisan M.C."/>
            <person name="Butler G."/>
            <person name="Nguyen T.T.M."/>
            <person name="Dewar K."/>
            <person name="Conant G."/>
            <person name="Drula E."/>
            <person name="Henrissat B."/>
            <person name="Hansel C."/>
            <person name="Singer S."/>
            <person name="Hutchinson M.I."/>
            <person name="de Vries R.P."/>
            <person name="Natvig D.O."/>
            <person name="Powell A.J."/>
            <person name="Tsang A."/>
            <person name="Grigoriev I.V."/>
        </authorList>
    </citation>
    <scope>NUCLEOTIDE SEQUENCE [LARGE SCALE GENOMIC DNA]</scope>
    <source>
        <strain evidence="2 3">CBS 620.91</strain>
    </source>
</reference>
<evidence type="ECO:0000313" key="3">
    <source>
        <dbReference type="Proteomes" id="UP001583172"/>
    </source>
</evidence>
<feature type="region of interest" description="Disordered" evidence="1">
    <location>
        <begin position="478"/>
        <end position="650"/>
    </location>
</feature>
<feature type="compositionally biased region" description="Polar residues" evidence="1">
    <location>
        <begin position="579"/>
        <end position="588"/>
    </location>
</feature>
<feature type="region of interest" description="Disordered" evidence="1">
    <location>
        <begin position="1"/>
        <end position="273"/>
    </location>
</feature>
<comment type="caution">
    <text evidence="2">The sequence shown here is derived from an EMBL/GenBank/DDBJ whole genome shotgun (WGS) entry which is preliminary data.</text>
</comment>
<feature type="region of interest" description="Disordered" evidence="1">
    <location>
        <begin position="703"/>
        <end position="726"/>
    </location>
</feature>
<evidence type="ECO:0000313" key="2">
    <source>
        <dbReference type="EMBL" id="KAL1843333.1"/>
    </source>
</evidence>
<feature type="compositionally biased region" description="Basic and acidic residues" evidence="1">
    <location>
        <begin position="508"/>
        <end position="518"/>
    </location>
</feature>
<feature type="region of interest" description="Disordered" evidence="1">
    <location>
        <begin position="391"/>
        <end position="430"/>
    </location>
</feature>
<feature type="compositionally biased region" description="Basic and acidic residues" evidence="1">
    <location>
        <begin position="183"/>
        <end position="192"/>
    </location>
</feature>
<feature type="compositionally biased region" description="Pro residues" evidence="1">
    <location>
        <begin position="717"/>
        <end position="726"/>
    </location>
</feature>
<accession>A0ABR3VQ96</accession>
<feature type="compositionally biased region" description="Gly residues" evidence="1">
    <location>
        <begin position="609"/>
        <end position="620"/>
    </location>
</feature>
<feature type="region of interest" description="Disordered" evidence="1">
    <location>
        <begin position="353"/>
        <end position="376"/>
    </location>
</feature>
<proteinExistence type="predicted"/>
<protein>
    <submittedName>
        <fullName evidence="2">Uncharacterized protein</fullName>
    </submittedName>
</protein>
<feature type="compositionally biased region" description="Basic and acidic residues" evidence="1">
    <location>
        <begin position="35"/>
        <end position="61"/>
    </location>
</feature>
<feature type="compositionally biased region" description="Polar residues" evidence="1">
    <location>
        <begin position="418"/>
        <end position="427"/>
    </location>
</feature>